<evidence type="ECO:0000313" key="6">
    <source>
        <dbReference type="EMBL" id="QIW11912.1"/>
    </source>
</evidence>
<organism evidence="5 7">
    <name type="scientific">Francisella adeliensis</name>
    <dbReference type="NCBI Taxonomy" id="2007306"/>
    <lineage>
        <taxon>Bacteria</taxon>
        <taxon>Pseudomonadati</taxon>
        <taxon>Pseudomonadota</taxon>
        <taxon>Gammaproteobacteria</taxon>
        <taxon>Thiotrichales</taxon>
        <taxon>Francisellaceae</taxon>
        <taxon>Francisella</taxon>
    </lineage>
</organism>
<gene>
    <name evidence="5" type="ORF">CDH04_04300</name>
    <name evidence="6" type="ORF">FZC43_04305</name>
</gene>
<dbReference type="KEGG" id="fad:CDH04_04300"/>
<evidence type="ECO:0000256" key="1">
    <source>
        <dbReference type="ARBA" id="ARBA00022801"/>
    </source>
</evidence>
<dbReference type="Gene3D" id="3.60.21.10">
    <property type="match status" value="1"/>
</dbReference>
<sequence length="424" mass="48166">MLFKQAIKISIILSLLTSLAIANTTKQSDADNYKLLTISDIHLNANQKNIMESDPKGYNPKNDMDKDSFDKIMEKITEYNSSNLPNSVLYLGDAVGHDNTLKPKDRAEFVTKNETLIYKSLQKSFPNTPIINVFGNNDSAEKNYGSFESNNISPYTIAMKSGFKNGFLSSGEICDKDKKVFPCLINQNTHTGFFSIKLENKLVLIGLNTVMYTDISSFSKEESNQQFDFLKNTLKNAKDNNQTVLIATHIPFGNNIYDGSNFFKKDYMNKYLKLIKKYHNQIAGILVGHTHIEELKILPFKDKVLGEYYTAGLSTSHGNSPSYKTYSIHKDSTEKWSIDDYIAYQLHSNKNGDFKLSELYSFAKSYCKEAYQNDINICLTKLNETQKTKDIFSKFLPKMTVDNPKYPVYKANSPESIKVNTANI</sequence>
<reference evidence="6 8" key="2">
    <citation type="submission" date="2019-08" db="EMBL/GenBank/DDBJ databases">
        <title>Complete genome sequences of Francisella adeliensis (FSC1325 and FSC1326).</title>
        <authorList>
            <person name="Ohrman C."/>
            <person name="Uneklint I."/>
            <person name="Vallesi A."/>
            <person name="Karlsson L."/>
            <person name="Sjodin A."/>
        </authorList>
    </citation>
    <scope>NUCLEOTIDE SEQUENCE [LARGE SCALE GENOMIC DNA]</scope>
    <source>
        <strain evidence="6 8">FSC1325</strain>
    </source>
</reference>
<dbReference type="AlphaFoldDB" id="A0A2Z4XY20"/>
<feature type="signal peptide" evidence="3">
    <location>
        <begin position="1"/>
        <end position="22"/>
    </location>
</feature>
<proteinExistence type="predicted"/>
<evidence type="ECO:0000313" key="7">
    <source>
        <dbReference type="Proteomes" id="UP000251120"/>
    </source>
</evidence>
<keyword evidence="8" id="KW-1185">Reference proteome</keyword>
<keyword evidence="2" id="KW-0325">Glycoprotein</keyword>
<evidence type="ECO:0000256" key="3">
    <source>
        <dbReference type="SAM" id="SignalP"/>
    </source>
</evidence>
<accession>A0A2Z4XY20</accession>
<dbReference type="Proteomes" id="UP000251120">
    <property type="component" value="Chromosome"/>
</dbReference>
<dbReference type="PANTHER" id="PTHR10340">
    <property type="entry name" value="SPHINGOMYELIN PHOSPHODIESTERASE"/>
    <property type="match status" value="1"/>
</dbReference>
<protein>
    <submittedName>
        <fullName evidence="6">Phosphoesterase</fullName>
    </submittedName>
</protein>
<keyword evidence="1" id="KW-0378">Hydrolase</keyword>
<dbReference type="InterPro" id="IPR029052">
    <property type="entry name" value="Metallo-depent_PP-like"/>
</dbReference>
<dbReference type="GO" id="GO:0016787">
    <property type="term" value="F:hydrolase activity"/>
    <property type="evidence" value="ECO:0007669"/>
    <property type="project" value="UniProtKB-KW"/>
</dbReference>
<dbReference type="EMBL" id="CP021781">
    <property type="protein sequence ID" value="AXA33679.1"/>
    <property type="molecule type" value="Genomic_DNA"/>
</dbReference>
<dbReference type="InterPro" id="IPR004843">
    <property type="entry name" value="Calcineurin-like_PHP"/>
</dbReference>
<reference evidence="5 7" key="1">
    <citation type="submission" date="2017-06" db="EMBL/GenBank/DDBJ databases">
        <title>Complete genome of Francisella adeliensis.</title>
        <authorList>
            <person name="Vallesi A."/>
            <person name="Sjodin A."/>
        </authorList>
    </citation>
    <scope>NUCLEOTIDE SEQUENCE [LARGE SCALE GENOMIC DNA]</scope>
    <source>
        <strain evidence="5 7">FDC440</strain>
    </source>
</reference>
<dbReference type="EMBL" id="CP043424">
    <property type="protein sequence ID" value="QIW11912.1"/>
    <property type="molecule type" value="Genomic_DNA"/>
</dbReference>
<dbReference type="Proteomes" id="UP000681131">
    <property type="component" value="Chromosome"/>
</dbReference>
<evidence type="ECO:0000313" key="5">
    <source>
        <dbReference type="EMBL" id="AXA33679.1"/>
    </source>
</evidence>
<dbReference type="Pfam" id="PF00149">
    <property type="entry name" value="Metallophos"/>
    <property type="match status" value="1"/>
</dbReference>
<feature type="domain" description="Calcineurin-like phosphoesterase" evidence="4">
    <location>
        <begin position="34"/>
        <end position="292"/>
    </location>
</feature>
<evidence type="ECO:0000259" key="4">
    <source>
        <dbReference type="Pfam" id="PF00149"/>
    </source>
</evidence>
<evidence type="ECO:0000256" key="2">
    <source>
        <dbReference type="ARBA" id="ARBA00023180"/>
    </source>
</evidence>
<feature type="chain" id="PRO_5016311757" evidence="3">
    <location>
        <begin position="23"/>
        <end position="424"/>
    </location>
</feature>
<keyword evidence="3" id="KW-0732">Signal</keyword>
<dbReference type="PANTHER" id="PTHR10340:SF57">
    <property type="entry name" value="METALLOPHOS DOMAIN-CONTAINING PROTEIN"/>
    <property type="match status" value="1"/>
</dbReference>
<dbReference type="RefSeq" id="WP_112869852.1">
    <property type="nucleotide sequence ID" value="NZ_CP021781.1"/>
</dbReference>
<evidence type="ECO:0000313" key="8">
    <source>
        <dbReference type="Proteomes" id="UP000681131"/>
    </source>
</evidence>
<name>A0A2Z4XY20_9GAMM</name>
<dbReference type="SUPFAM" id="SSF56300">
    <property type="entry name" value="Metallo-dependent phosphatases"/>
    <property type="match status" value="1"/>
</dbReference>
<dbReference type="OrthoDB" id="106957at2"/>